<evidence type="ECO:0000313" key="4">
    <source>
        <dbReference type="EMBL" id="BAB04082.1"/>
    </source>
</evidence>
<dbReference type="PANTHER" id="PTHR48106:SF13">
    <property type="entry name" value="QUINONE OXIDOREDUCTASE-RELATED"/>
    <property type="match status" value="1"/>
</dbReference>
<dbReference type="InterPro" id="IPR020843">
    <property type="entry name" value="ER"/>
</dbReference>
<organism evidence="4 5">
    <name type="scientific">Halalkalibacterium halodurans (strain ATCC BAA-125 / DSM 18197 / FERM 7344 / JCM 9153 / C-125)</name>
    <name type="common">Bacillus halodurans</name>
    <dbReference type="NCBI Taxonomy" id="272558"/>
    <lineage>
        <taxon>Bacteria</taxon>
        <taxon>Bacillati</taxon>
        <taxon>Bacillota</taxon>
        <taxon>Bacilli</taxon>
        <taxon>Bacillales</taxon>
        <taxon>Bacillaceae</taxon>
        <taxon>Halalkalibacterium (ex Joshi et al. 2022)</taxon>
    </lineage>
</organism>
<protein>
    <submittedName>
        <fullName evidence="4">Quinone oxidoreductase</fullName>
    </submittedName>
</protein>
<dbReference type="Gene3D" id="3.90.180.10">
    <property type="entry name" value="Medium-chain alcohol dehydrogenases, catalytic domain"/>
    <property type="match status" value="1"/>
</dbReference>
<dbReference type="Pfam" id="PF08240">
    <property type="entry name" value="ADH_N"/>
    <property type="match status" value="1"/>
</dbReference>
<dbReference type="HOGENOM" id="CLU_026673_3_1_9"/>
<dbReference type="PIR" id="C83695">
    <property type="entry name" value="C83695"/>
</dbReference>
<dbReference type="InterPro" id="IPR013149">
    <property type="entry name" value="ADH-like_C"/>
</dbReference>
<evidence type="ECO:0000256" key="1">
    <source>
        <dbReference type="ARBA" id="ARBA00022857"/>
    </source>
</evidence>
<dbReference type="Pfam" id="PF00107">
    <property type="entry name" value="ADH_zinc_N"/>
    <property type="match status" value="1"/>
</dbReference>
<dbReference type="SUPFAM" id="SSF50129">
    <property type="entry name" value="GroES-like"/>
    <property type="match status" value="1"/>
</dbReference>
<evidence type="ECO:0000259" key="3">
    <source>
        <dbReference type="SMART" id="SM00829"/>
    </source>
</evidence>
<dbReference type="SUPFAM" id="SSF51735">
    <property type="entry name" value="NAD(P)-binding Rossmann-fold domains"/>
    <property type="match status" value="1"/>
</dbReference>
<dbReference type="RefSeq" id="WP_010896542.1">
    <property type="nucleotide sequence ID" value="NC_002570.2"/>
</dbReference>
<dbReference type="SMART" id="SM00829">
    <property type="entry name" value="PKS_ER"/>
    <property type="match status" value="1"/>
</dbReference>
<dbReference type="InterPro" id="IPR013154">
    <property type="entry name" value="ADH-like_N"/>
</dbReference>
<feature type="domain" description="Enoyl reductase (ER)" evidence="3">
    <location>
        <begin position="10"/>
        <end position="321"/>
    </location>
</feature>
<dbReference type="PROSITE" id="PS01162">
    <property type="entry name" value="QOR_ZETA_CRYSTAL"/>
    <property type="match status" value="1"/>
</dbReference>
<dbReference type="EMBL" id="BA000004">
    <property type="protein sequence ID" value="BAB04082.1"/>
    <property type="molecule type" value="Genomic_DNA"/>
</dbReference>
<proteinExistence type="predicted"/>
<dbReference type="InterPro" id="IPR002364">
    <property type="entry name" value="Quin_OxRdtase/zeta-crystal_CS"/>
</dbReference>
<dbReference type="Proteomes" id="UP000001258">
    <property type="component" value="Chromosome"/>
</dbReference>
<gene>
    <name evidence="4" type="ordered locus">BH0363</name>
</gene>
<accession>Q9KFV8</accession>
<keyword evidence="2" id="KW-0560">Oxidoreductase</keyword>
<keyword evidence="1" id="KW-0521">NADP</keyword>
<evidence type="ECO:0000313" key="5">
    <source>
        <dbReference type="Proteomes" id="UP000001258"/>
    </source>
</evidence>
<dbReference type="STRING" id="272558.gene:10726216"/>
<keyword evidence="5" id="KW-1185">Reference proteome</keyword>
<dbReference type="GO" id="GO:0035925">
    <property type="term" value="F:mRNA 3'-UTR AU-rich region binding"/>
    <property type="evidence" value="ECO:0007669"/>
    <property type="project" value="TreeGrafter"/>
</dbReference>
<dbReference type="InterPro" id="IPR011032">
    <property type="entry name" value="GroES-like_sf"/>
</dbReference>
<evidence type="ECO:0000256" key="2">
    <source>
        <dbReference type="ARBA" id="ARBA00023002"/>
    </source>
</evidence>
<dbReference type="PANTHER" id="PTHR48106">
    <property type="entry name" value="QUINONE OXIDOREDUCTASE PIG3-RELATED"/>
    <property type="match status" value="1"/>
</dbReference>
<dbReference type="GO" id="GO:0008270">
    <property type="term" value="F:zinc ion binding"/>
    <property type="evidence" value="ECO:0007669"/>
    <property type="project" value="InterPro"/>
</dbReference>
<dbReference type="InterPro" id="IPR036291">
    <property type="entry name" value="NAD(P)-bd_dom_sf"/>
</dbReference>
<dbReference type="OrthoDB" id="9787435at2"/>
<dbReference type="eggNOG" id="COG0604">
    <property type="taxonomic scope" value="Bacteria"/>
</dbReference>
<name>Q9KFV8_HALH5</name>
<dbReference type="GO" id="GO:0070402">
    <property type="term" value="F:NADPH binding"/>
    <property type="evidence" value="ECO:0007669"/>
    <property type="project" value="TreeGrafter"/>
</dbReference>
<dbReference type="KEGG" id="bha:BH0363"/>
<dbReference type="GO" id="GO:0005829">
    <property type="term" value="C:cytosol"/>
    <property type="evidence" value="ECO:0007669"/>
    <property type="project" value="TreeGrafter"/>
</dbReference>
<dbReference type="GO" id="GO:0003960">
    <property type="term" value="F:quinone reductase (NADPH) activity"/>
    <property type="evidence" value="ECO:0007669"/>
    <property type="project" value="TreeGrafter"/>
</dbReference>
<reference evidence="4 5" key="1">
    <citation type="journal article" date="2000" name="Nucleic Acids Res.">
        <title>Complete genome sequence of the alkaliphilic bacterium Bacillus halodurans and genomic sequence comparison with Bacillus subtilis.</title>
        <authorList>
            <person name="Takami H."/>
            <person name="Nakasone K."/>
            <person name="Takaki Y."/>
            <person name="Maeno G."/>
            <person name="Sasaki R."/>
            <person name="Masui N."/>
            <person name="Fuji F."/>
            <person name="Hirama C."/>
            <person name="Nakamura Y."/>
            <person name="Ogasawara N."/>
            <person name="Kuhara S."/>
            <person name="Horikoshi K."/>
        </authorList>
    </citation>
    <scope>NUCLEOTIDE SEQUENCE [LARGE SCALE GENOMIC DNA]</scope>
    <source>
        <strain evidence="5">ATCC BAA-125 / DSM 18197 / FERM 7344 / JCM 9153 / C-125</strain>
    </source>
</reference>
<dbReference type="Gene3D" id="3.40.50.720">
    <property type="entry name" value="NAD(P)-binding Rossmann-like Domain"/>
    <property type="match status" value="1"/>
</dbReference>
<dbReference type="AlphaFoldDB" id="Q9KFV8"/>
<sequence length="324" mass="34754">MKAIVVTAFGGPEHMMWEDVSTPVIKENEVLIKVVKTSVNFADIKARYGRKGGTLPFIPGLDAAGYVEKVGREVSDIQVGQRVIAFPKSGSYAEYVVAAESLVFPIPDEINFRTAAASPIVSFLSHRLLYNVAQMERGESVLVHAAAGGVGTTAIQMAKLLGAGTVIGTVGSADKITAAKESGADEVICYEEEDFTKSVQEMTNGVGVDIILDSVSGSVTEKSLQCLARYGRLVHFGNSSGAIGTIKTIDLHASCRSVLGFSLGTTRKCKPHLLKETARHVLPYLASGKLKVHIGHEYRLTDAANAHRLMESRLNRGKILLNVE</sequence>